<accession>A0ABP8GRU7</accession>
<comment type="caution">
    <text evidence="1">The sequence shown here is derived from an EMBL/GenBank/DDBJ whole genome shotgun (WGS) entry which is preliminary data.</text>
</comment>
<evidence type="ECO:0000313" key="2">
    <source>
        <dbReference type="Proteomes" id="UP001500582"/>
    </source>
</evidence>
<organism evidence="1 2">
    <name type="scientific">Mucilaginibacter gynuensis</name>
    <dbReference type="NCBI Taxonomy" id="1302236"/>
    <lineage>
        <taxon>Bacteria</taxon>
        <taxon>Pseudomonadati</taxon>
        <taxon>Bacteroidota</taxon>
        <taxon>Sphingobacteriia</taxon>
        <taxon>Sphingobacteriales</taxon>
        <taxon>Sphingobacteriaceae</taxon>
        <taxon>Mucilaginibacter</taxon>
    </lineage>
</organism>
<reference evidence="2" key="1">
    <citation type="journal article" date="2019" name="Int. J. Syst. Evol. Microbiol.">
        <title>The Global Catalogue of Microorganisms (GCM) 10K type strain sequencing project: providing services to taxonomists for standard genome sequencing and annotation.</title>
        <authorList>
            <consortium name="The Broad Institute Genomics Platform"/>
            <consortium name="The Broad Institute Genome Sequencing Center for Infectious Disease"/>
            <person name="Wu L."/>
            <person name="Ma J."/>
        </authorList>
    </citation>
    <scope>NUCLEOTIDE SEQUENCE [LARGE SCALE GENOMIC DNA]</scope>
    <source>
        <strain evidence="2">JCM 17705</strain>
    </source>
</reference>
<evidence type="ECO:0000313" key="1">
    <source>
        <dbReference type="EMBL" id="GAA4328876.1"/>
    </source>
</evidence>
<dbReference type="Proteomes" id="UP001500582">
    <property type="component" value="Unassembled WGS sequence"/>
</dbReference>
<dbReference type="RefSeq" id="WP_345212249.1">
    <property type="nucleotide sequence ID" value="NZ_BAABFT010000009.1"/>
</dbReference>
<proteinExistence type="predicted"/>
<keyword evidence="2" id="KW-1185">Reference proteome</keyword>
<sequence>MVQQAKTLISRLTYDKPIAAFDDYRYVRSLKIDKFLVTTGFIRMQTSKVKWLDIQKVFRQIHIIPHIIEKVS</sequence>
<protein>
    <submittedName>
        <fullName evidence="1">Uncharacterized protein</fullName>
    </submittedName>
</protein>
<gene>
    <name evidence="1" type="ORF">GCM10023149_33130</name>
</gene>
<dbReference type="EMBL" id="BAABFT010000009">
    <property type="protein sequence ID" value="GAA4328876.1"/>
    <property type="molecule type" value="Genomic_DNA"/>
</dbReference>
<name>A0ABP8GRU7_9SPHI</name>